<keyword evidence="11 12" id="KW-0660">Purine salvage</keyword>
<name>A0A096CM82_9FIRM</name>
<evidence type="ECO:0000256" key="7">
    <source>
        <dbReference type="ARBA" id="ARBA00011893"/>
    </source>
</evidence>
<evidence type="ECO:0000256" key="3">
    <source>
        <dbReference type="ARBA" id="ARBA00004496"/>
    </source>
</evidence>
<evidence type="ECO:0000256" key="10">
    <source>
        <dbReference type="ARBA" id="ARBA00022679"/>
    </source>
</evidence>
<dbReference type="GO" id="GO:0016208">
    <property type="term" value="F:AMP binding"/>
    <property type="evidence" value="ECO:0007669"/>
    <property type="project" value="TreeGrafter"/>
</dbReference>
<comment type="similarity">
    <text evidence="5 12">Belongs to the purine/pyrimidine phosphoribosyltransferase family.</text>
</comment>
<sequence length="176" mass="19636">MNTKDIQYIESLIRTIPNFPSPNILFRDITTVLKDARGFHIIIDDLLQRYQHANIDYVLGAEARGFIVGAPLAYALDAGFVPARKPGKLPGDVIQASYELEYGHNTIEIHKDAFPPNANVLIIDDLLATGGTANAMTSLVEQLNAHIYELAFTIELSDCHGREHLKPYPVYTQLVY</sequence>
<reference evidence="14 15" key="1">
    <citation type="submission" date="2014-07" db="EMBL/GenBank/DDBJ databases">
        <authorList>
            <person name="McCorrison J."/>
            <person name="Sanka R."/>
            <person name="Torralba M."/>
            <person name="Gillis M."/>
            <person name="Haft D.H."/>
            <person name="Methe B."/>
            <person name="Sutton G."/>
            <person name="Nelson K.E."/>
        </authorList>
    </citation>
    <scope>NUCLEOTIDE SEQUENCE [LARGE SCALE GENOMIC DNA]</scope>
    <source>
        <strain evidence="14 15">DNF00314</strain>
    </source>
</reference>
<dbReference type="UniPathway" id="UPA00588">
    <property type="reaction ID" value="UER00646"/>
</dbReference>
<comment type="subunit">
    <text evidence="6 12">Homodimer.</text>
</comment>
<comment type="caution">
    <text evidence="14">The sequence shown here is derived from an EMBL/GenBank/DDBJ whole genome shotgun (WGS) entry which is preliminary data.</text>
</comment>
<gene>
    <name evidence="12" type="primary">apt</name>
    <name evidence="14" type="ORF">HMPREF0872_08415</name>
</gene>
<keyword evidence="8 12" id="KW-0963">Cytoplasm</keyword>
<feature type="domain" description="Phosphoribosyltransferase" evidence="13">
    <location>
        <begin position="33"/>
        <end position="154"/>
    </location>
</feature>
<comment type="subcellular location">
    <subcellularLocation>
        <location evidence="3 12">Cytoplasm</location>
    </subcellularLocation>
</comment>
<dbReference type="GO" id="GO:0006166">
    <property type="term" value="P:purine ribonucleoside salvage"/>
    <property type="evidence" value="ECO:0007669"/>
    <property type="project" value="UniProtKB-UniRule"/>
</dbReference>
<keyword evidence="9 12" id="KW-0328">Glycosyltransferase</keyword>
<dbReference type="PANTHER" id="PTHR32315">
    <property type="entry name" value="ADENINE PHOSPHORIBOSYLTRANSFERASE"/>
    <property type="match status" value="1"/>
</dbReference>
<dbReference type="AlphaFoldDB" id="A0A096CM82"/>
<evidence type="ECO:0000256" key="2">
    <source>
        <dbReference type="ARBA" id="ARBA00003968"/>
    </source>
</evidence>
<evidence type="ECO:0000256" key="8">
    <source>
        <dbReference type="ARBA" id="ARBA00022490"/>
    </source>
</evidence>
<comment type="catalytic activity">
    <reaction evidence="1 12">
        <text>AMP + diphosphate = 5-phospho-alpha-D-ribose 1-diphosphate + adenine</text>
        <dbReference type="Rhea" id="RHEA:16609"/>
        <dbReference type="ChEBI" id="CHEBI:16708"/>
        <dbReference type="ChEBI" id="CHEBI:33019"/>
        <dbReference type="ChEBI" id="CHEBI:58017"/>
        <dbReference type="ChEBI" id="CHEBI:456215"/>
        <dbReference type="EC" id="2.4.2.7"/>
    </reaction>
</comment>
<proteinExistence type="inferred from homology"/>
<evidence type="ECO:0000256" key="6">
    <source>
        <dbReference type="ARBA" id="ARBA00011738"/>
    </source>
</evidence>
<dbReference type="GO" id="GO:0005737">
    <property type="term" value="C:cytoplasm"/>
    <property type="evidence" value="ECO:0007669"/>
    <property type="project" value="UniProtKB-SubCell"/>
</dbReference>
<comment type="pathway">
    <text evidence="4 12">Purine metabolism; AMP biosynthesis via salvage pathway; AMP from adenine: step 1/1.</text>
</comment>
<dbReference type="InterPro" id="IPR029057">
    <property type="entry name" value="PRTase-like"/>
</dbReference>
<dbReference type="RefSeq" id="WP_038153251.1">
    <property type="nucleotide sequence ID" value="NZ_JRNT01000041.1"/>
</dbReference>
<dbReference type="GO" id="GO:0044209">
    <property type="term" value="P:AMP salvage"/>
    <property type="evidence" value="ECO:0007669"/>
    <property type="project" value="UniProtKB-UniRule"/>
</dbReference>
<dbReference type="NCBIfam" id="NF002634">
    <property type="entry name" value="PRK02304.1-3"/>
    <property type="match status" value="1"/>
</dbReference>
<dbReference type="GO" id="GO:0002055">
    <property type="term" value="F:adenine binding"/>
    <property type="evidence" value="ECO:0007669"/>
    <property type="project" value="TreeGrafter"/>
</dbReference>
<dbReference type="NCBIfam" id="NF002636">
    <property type="entry name" value="PRK02304.1-5"/>
    <property type="match status" value="1"/>
</dbReference>
<dbReference type="CDD" id="cd06223">
    <property type="entry name" value="PRTases_typeI"/>
    <property type="match status" value="1"/>
</dbReference>
<dbReference type="Gene3D" id="3.40.50.2020">
    <property type="match status" value="1"/>
</dbReference>
<dbReference type="SUPFAM" id="SSF53271">
    <property type="entry name" value="PRTase-like"/>
    <property type="match status" value="1"/>
</dbReference>
<dbReference type="InterPro" id="IPR000836">
    <property type="entry name" value="PRTase_dom"/>
</dbReference>
<dbReference type="HAMAP" id="MF_00004">
    <property type="entry name" value="Aden_phosphoribosyltr"/>
    <property type="match status" value="1"/>
</dbReference>
<evidence type="ECO:0000256" key="9">
    <source>
        <dbReference type="ARBA" id="ARBA00022676"/>
    </source>
</evidence>
<evidence type="ECO:0000256" key="1">
    <source>
        <dbReference type="ARBA" id="ARBA00000868"/>
    </source>
</evidence>
<keyword evidence="15" id="KW-1185">Reference proteome</keyword>
<comment type="function">
    <text evidence="2 12">Catalyzes a salvage reaction resulting in the formation of AMP, that is energically less costly than de novo synthesis.</text>
</comment>
<evidence type="ECO:0000313" key="15">
    <source>
        <dbReference type="Proteomes" id="UP000029628"/>
    </source>
</evidence>
<dbReference type="eggNOG" id="COG0503">
    <property type="taxonomic scope" value="Bacteria"/>
</dbReference>
<evidence type="ECO:0000256" key="11">
    <source>
        <dbReference type="ARBA" id="ARBA00022726"/>
    </source>
</evidence>
<dbReference type="GO" id="GO:0003999">
    <property type="term" value="F:adenine phosphoribosyltransferase activity"/>
    <property type="evidence" value="ECO:0007669"/>
    <property type="project" value="UniProtKB-UniRule"/>
</dbReference>
<dbReference type="EC" id="2.4.2.7" evidence="7 12"/>
<dbReference type="NCBIfam" id="TIGR01090">
    <property type="entry name" value="apt"/>
    <property type="match status" value="1"/>
</dbReference>
<evidence type="ECO:0000313" key="14">
    <source>
        <dbReference type="EMBL" id="KGF46414.1"/>
    </source>
</evidence>
<dbReference type="GO" id="GO:0006168">
    <property type="term" value="P:adenine salvage"/>
    <property type="evidence" value="ECO:0007669"/>
    <property type="project" value="InterPro"/>
</dbReference>
<organism evidence="14 15">
    <name type="scientific">Veillonella montpellierensis DNF00314</name>
    <dbReference type="NCBI Taxonomy" id="1401067"/>
    <lineage>
        <taxon>Bacteria</taxon>
        <taxon>Bacillati</taxon>
        <taxon>Bacillota</taxon>
        <taxon>Negativicutes</taxon>
        <taxon>Veillonellales</taxon>
        <taxon>Veillonellaceae</taxon>
        <taxon>Veillonella</taxon>
    </lineage>
</organism>
<dbReference type="Proteomes" id="UP000029628">
    <property type="component" value="Unassembled WGS sequence"/>
</dbReference>
<evidence type="ECO:0000256" key="12">
    <source>
        <dbReference type="HAMAP-Rule" id="MF_00004"/>
    </source>
</evidence>
<dbReference type="EMBL" id="JRNT01000041">
    <property type="protein sequence ID" value="KGF46414.1"/>
    <property type="molecule type" value="Genomic_DNA"/>
</dbReference>
<dbReference type="InterPro" id="IPR005764">
    <property type="entry name" value="Ade_phspho_trans"/>
</dbReference>
<dbReference type="FunFam" id="3.40.50.2020:FF:000004">
    <property type="entry name" value="Adenine phosphoribosyltransferase"/>
    <property type="match status" value="1"/>
</dbReference>
<keyword evidence="10 12" id="KW-0808">Transferase</keyword>
<evidence type="ECO:0000259" key="13">
    <source>
        <dbReference type="Pfam" id="PF00156"/>
    </source>
</evidence>
<evidence type="ECO:0000256" key="4">
    <source>
        <dbReference type="ARBA" id="ARBA00004659"/>
    </source>
</evidence>
<dbReference type="PANTHER" id="PTHR32315:SF3">
    <property type="entry name" value="ADENINE PHOSPHORIBOSYLTRANSFERASE"/>
    <property type="match status" value="1"/>
</dbReference>
<protein>
    <recommendedName>
        <fullName evidence="7 12">Adenine phosphoribosyltransferase</fullName>
        <shortName evidence="12">APRT</shortName>
        <ecNumber evidence="7 12">2.4.2.7</ecNumber>
    </recommendedName>
</protein>
<evidence type="ECO:0000256" key="5">
    <source>
        <dbReference type="ARBA" id="ARBA00008391"/>
    </source>
</evidence>
<accession>A0A096CM82</accession>
<dbReference type="InterPro" id="IPR050054">
    <property type="entry name" value="UPRTase/APRTase"/>
</dbReference>
<dbReference type="Pfam" id="PF00156">
    <property type="entry name" value="Pribosyltran"/>
    <property type="match status" value="1"/>
</dbReference>